<feature type="chain" id="PRO_5027073655" evidence="1">
    <location>
        <begin position="25"/>
        <end position="178"/>
    </location>
</feature>
<reference evidence="2 3" key="1">
    <citation type="journal article" date="2020" name="Int. J. Syst. Evol. Microbiol.">
        <title>Paraburkholderia madseniana sp. nov., a phenolic acid-degrading bacterium isolated from acidic forest soil.</title>
        <authorList>
            <person name="Wilhelm R.C."/>
            <person name="Murphy S.J.L."/>
            <person name="Feriancek N.M."/>
            <person name="Karasz D.C."/>
            <person name="DeRito C.M."/>
            <person name="Newman J.D."/>
            <person name="Buckley D.H."/>
        </authorList>
    </citation>
    <scope>NUCLEOTIDE SEQUENCE [LARGE SCALE GENOMIC DNA]</scope>
    <source>
        <strain evidence="2 3">RP11</strain>
    </source>
</reference>
<evidence type="ECO:0000256" key="1">
    <source>
        <dbReference type="SAM" id="SignalP"/>
    </source>
</evidence>
<dbReference type="RefSeq" id="WP_154567208.1">
    <property type="nucleotide sequence ID" value="NZ_VOSW01000148.1"/>
</dbReference>
<protein>
    <submittedName>
        <fullName evidence="2">Uncharacterized protein</fullName>
    </submittedName>
</protein>
<accession>A0A6N6W2I2</accession>
<dbReference type="AlphaFoldDB" id="A0A6N6W2I2"/>
<name>A0A6N6W2I2_9BURK</name>
<dbReference type="EMBL" id="VOSW01000148">
    <property type="protein sequence ID" value="KAE8754078.1"/>
    <property type="molecule type" value="Genomic_DNA"/>
</dbReference>
<dbReference type="Proteomes" id="UP000463700">
    <property type="component" value="Unassembled WGS sequence"/>
</dbReference>
<gene>
    <name evidence="2" type="ORF">FSO04_41660</name>
</gene>
<comment type="caution">
    <text evidence="2">The sequence shown here is derived from an EMBL/GenBank/DDBJ whole genome shotgun (WGS) entry which is preliminary data.</text>
</comment>
<evidence type="ECO:0000313" key="3">
    <source>
        <dbReference type="Proteomes" id="UP000463700"/>
    </source>
</evidence>
<organism evidence="2 3">
    <name type="scientific">Paraburkholderia madseniana</name>
    <dbReference type="NCBI Taxonomy" id="2599607"/>
    <lineage>
        <taxon>Bacteria</taxon>
        <taxon>Pseudomonadati</taxon>
        <taxon>Pseudomonadota</taxon>
        <taxon>Betaproteobacteria</taxon>
        <taxon>Burkholderiales</taxon>
        <taxon>Burkholderiaceae</taxon>
        <taxon>Paraburkholderia</taxon>
    </lineage>
</organism>
<keyword evidence="1" id="KW-0732">Signal</keyword>
<sequence>MTSKRVTVLSAALACLCFGGEAYAEGECSNATLRGAYGFSVHGQLLGLLDTQGLHPYTTASIIDGVALQKFDGAGHFARTDFLTVNGAPRAAQTAFNPNQTGTYTVNADCTGSMHMVYNSGAVLDAQIVVADEGKIVKGILSAETVPSSEPAADGTQCSANCVLGVQVSLDGRKVEGR</sequence>
<dbReference type="OrthoDB" id="9130285at2"/>
<proteinExistence type="predicted"/>
<feature type="signal peptide" evidence="1">
    <location>
        <begin position="1"/>
        <end position="24"/>
    </location>
</feature>
<evidence type="ECO:0000313" key="2">
    <source>
        <dbReference type="EMBL" id="KAE8754078.1"/>
    </source>
</evidence>